<dbReference type="Proteomes" id="UP001206925">
    <property type="component" value="Unassembled WGS sequence"/>
</dbReference>
<proteinExistence type="predicted"/>
<comment type="caution">
    <text evidence="2">The sequence shown here is derived from an EMBL/GenBank/DDBJ whole genome shotgun (WGS) entry which is preliminary data.</text>
</comment>
<name>A0AAD5G9R2_AMBAR</name>
<reference evidence="2" key="1">
    <citation type="submission" date="2022-06" db="EMBL/GenBank/DDBJ databases">
        <title>Uncovering the hologenomic basis of an extraordinary plant invasion.</title>
        <authorList>
            <person name="Bieker V.C."/>
            <person name="Martin M.D."/>
            <person name="Gilbert T."/>
            <person name="Hodgins K."/>
            <person name="Battlay P."/>
            <person name="Petersen B."/>
            <person name="Wilson J."/>
        </authorList>
    </citation>
    <scope>NUCLEOTIDE SEQUENCE</scope>
    <source>
        <strain evidence="2">AA19_3_7</strain>
        <tissue evidence="2">Leaf</tissue>
    </source>
</reference>
<keyword evidence="3" id="KW-1185">Reference proteome</keyword>
<sequence length="134" mass="13996">MGRDTANVSRGPGFLAAVGTGRGQGVGRGHGQSVDQSSCLGSRQGGGQGVDRGSSLGSRQGGDQDGSQGVMAGVVKSHGRGVCVHFKELMIGHMKLWRNMRDILWISMGKKIANTQNLTKTCGTKLSGERIEAK</sequence>
<dbReference type="EMBL" id="JAMZMK010010253">
    <property type="protein sequence ID" value="KAI7732358.1"/>
    <property type="molecule type" value="Genomic_DNA"/>
</dbReference>
<evidence type="ECO:0000313" key="3">
    <source>
        <dbReference type="Proteomes" id="UP001206925"/>
    </source>
</evidence>
<organism evidence="2 3">
    <name type="scientific">Ambrosia artemisiifolia</name>
    <name type="common">Common ragweed</name>
    <dbReference type="NCBI Taxonomy" id="4212"/>
    <lineage>
        <taxon>Eukaryota</taxon>
        <taxon>Viridiplantae</taxon>
        <taxon>Streptophyta</taxon>
        <taxon>Embryophyta</taxon>
        <taxon>Tracheophyta</taxon>
        <taxon>Spermatophyta</taxon>
        <taxon>Magnoliopsida</taxon>
        <taxon>eudicotyledons</taxon>
        <taxon>Gunneridae</taxon>
        <taxon>Pentapetalae</taxon>
        <taxon>asterids</taxon>
        <taxon>campanulids</taxon>
        <taxon>Asterales</taxon>
        <taxon>Asteraceae</taxon>
        <taxon>Asteroideae</taxon>
        <taxon>Heliantheae alliance</taxon>
        <taxon>Heliantheae</taxon>
        <taxon>Ambrosia</taxon>
    </lineage>
</organism>
<evidence type="ECO:0000313" key="2">
    <source>
        <dbReference type="EMBL" id="KAI7732358.1"/>
    </source>
</evidence>
<feature type="region of interest" description="Disordered" evidence="1">
    <location>
        <begin position="1"/>
        <end position="72"/>
    </location>
</feature>
<evidence type="ECO:0000256" key="1">
    <source>
        <dbReference type="SAM" id="MobiDB-lite"/>
    </source>
</evidence>
<gene>
    <name evidence="2" type="ORF">M8C21_010092</name>
</gene>
<feature type="compositionally biased region" description="Gly residues" evidence="1">
    <location>
        <begin position="20"/>
        <end position="30"/>
    </location>
</feature>
<protein>
    <submittedName>
        <fullName evidence="2">Uncharacterized protein</fullName>
    </submittedName>
</protein>
<accession>A0AAD5G9R2</accession>
<feature type="non-terminal residue" evidence="2">
    <location>
        <position position="1"/>
    </location>
</feature>
<dbReference type="AlphaFoldDB" id="A0AAD5G9R2"/>